<dbReference type="InterPro" id="IPR003593">
    <property type="entry name" value="AAA+_ATPase"/>
</dbReference>
<dbReference type="PROSITE" id="PS50893">
    <property type="entry name" value="ABC_TRANSPORTER_2"/>
    <property type="match status" value="1"/>
</dbReference>
<protein>
    <submittedName>
        <fullName evidence="5">ABC transporter ATP-binding protein</fullName>
    </submittedName>
</protein>
<evidence type="ECO:0000256" key="1">
    <source>
        <dbReference type="ARBA" id="ARBA00022448"/>
    </source>
</evidence>
<proteinExistence type="predicted"/>
<evidence type="ECO:0000313" key="6">
    <source>
        <dbReference type="Proteomes" id="UP001597338"/>
    </source>
</evidence>
<evidence type="ECO:0000313" key="5">
    <source>
        <dbReference type="EMBL" id="MFD2027455.1"/>
    </source>
</evidence>
<dbReference type="InterPro" id="IPR003439">
    <property type="entry name" value="ABC_transporter-like_ATP-bd"/>
</dbReference>
<dbReference type="GO" id="GO:0005524">
    <property type="term" value="F:ATP binding"/>
    <property type="evidence" value="ECO:0007669"/>
    <property type="project" value="UniProtKB-KW"/>
</dbReference>
<dbReference type="InterPro" id="IPR027417">
    <property type="entry name" value="P-loop_NTPase"/>
</dbReference>
<dbReference type="PANTHER" id="PTHR42788:SF2">
    <property type="entry name" value="ABC TRANSPORTER ATP-BINDING PROTEIN"/>
    <property type="match status" value="1"/>
</dbReference>
<gene>
    <name evidence="5" type="ORF">ACFSL2_18235</name>
</gene>
<keyword evidence="3 5" id="KW-0067">ATP-binding</keyword>
<dbReference type="EMBL" id="JBHUHF010000001">
    <property type="protein sequence ID" value="MFD2027455.1"/>
    <property type="molecule type" value="Genomic_DNA"/>
</dbReference>
<sequence length="243" mass="25270">MSVLAAHGLSVRFGAVAALDEVDLAVADGEFVAVVGPSGCGKSTLLRALGGMLPPSAAVSGTLSVPTLPGGGPATAWMPQRDGLLPWRRAWSNALLGARIARVPRPDAEARAAELFETFGLGGFERAWPHELSGGMRQRLALLRTCLAGRPVLLLDEPFGALDPITRRRMNEWLAGVGLATTAGTATAASTTTGQRAVVLVTHDVDEALALADRVIVLGARPGRVVLDAAAPSREKVLTALEY</sequence>
<dbReference type="Pfam" id="PF00005">
    <property type="entry name" value="ABC_tran"/>
    <property type="match status" value="1"/>
</dbReference>
<organism evidence="5 6">
    <name type="scientific">Promicromonospora aerolata</name>
    <dbReference type="NCBI Taxonomy" id="195749"/>
    <lineage>
        <taxon>Bacteria</taxon>
        <taxon>Bacillati</taxon>
        <taxon>Actinomycetota</taxon>
        <taxon>Actinomycetes</taxon>
        <taxon>Micrococcales</taxon>
        <taxon>Promicromonosporaceae</taxon>
        <taxon>Promicromonospora</taxon>
    </lineage>
</organism>
<dbReference type="SUPFAM" id="SSF52540">
    <property type="entry name" value="P-loop containing nucleoside triphosphate hydrolases"/>
    <property type="match status" value="1"/>
</dbReference>
<dbReference type="Gene3D" id="3.40.50.300">
    <property type="entry name" value="P-loop containing nucleotide triphosphate hydrolases"/>
    <property type="match status" value="1"/>
</dbReference>
<keyword evidence="2" id="KW-0547">Nucleotide-binding</keyword>
<accession>A0ABW4VCR8</accession>
<reference evidence="6" key="1">
    <citation type="journal article" date="2019" name="Int. J. Syst. Evol. Microbiol.">
        <title>The Global Catalogue of Microorganisms (GCM) 10K type strain sequencing project: providing services to taxonomists for standard genome sequencing and annotation.</title>
        <authorList>
            <consortium name="The Broad Institute Genomics Platform"/>
            <consortium name="The Broad Institute Genome Sequencing Center for Infectious Disease"/>
            <person name="Wu L."/>
            <person name="Ma J."/>
        </authorList>
    </citation>
    <scope>NUCLEOTIDE SEQUENCE [LARGE SCALE GENOMIC DNA]</scope>
    <source>
        <strain evidence="6">CCM 7043</strain>
    </source>
</reference>
<evidence type="ECO:0000259" key="4">
    <source>
        <dbReference type="PROSITE" id="PS50893"/>
    </source>
</evidence>
<dbReference type="Proteomes" id="UP001597338">
    <property type="component" value="Unassembled WGS sequence"/>
</dbReference>
<dbReference type="InterPro" id="IPR050166">
    <property type="entry name" value="ABC_transporter_ATP-bind"/>
</dbReference>
<dbReference type="RefSeq" id="WP_377199196.1">
    <property type="nucleotide sequence ID" value="NZ_JBHUHF010000001.1"/>
</dbReference>
<evidence type="ECO:0000256" key="3">
    <source>
        <dbReference type="ARBA" id="ARBA00022840"/>
    </source>
</evidence>
<keyword evidence="1" id="KW-0813">Transport</keyword>
<dbReference type="PANTHER" id="PTHR42788">
    <property type="entry name" value="TAURINE IMPORT ATP-BINDING PROTEIN-RELATED"/>
    <property type="match status" value="1"/>
</dbReference>
<feature type="domain" description="ABC transporter" evidence="4">
    <location>
        <begin position="4"/>
        <end position="243"/>
    </location>
</feature>
<keyword evidence="6" id="KW-1185">Reference proteome</keyword>
<comment type="caution">
    <text evidence="5">The sequence shown here is derived from an EMBL/GenBank/DDBJ whole genome shotgun (WGS) entry which is preliminary data.</text>
</comment>
<name>A0ABW4VCR8_9MICO</name>
<dbReference type="SMART" id="SM00382">
    <property type="entry name" value="AAA"/>
    <property type="match status" value="1"/>
</dbReference>
<evidence type="ECO:0000256" key="2">
    <source>
        <dbReference type="ARBA" id="ARBA00022741"/>
    </source>
</evidence>